<comment type="caution">
    <text evidence="1">The sequence shown here is derived from an EMBL/GenBank/DDBJ whole genome shotgun (WGS) entry which is preliminary data.</text>
</comment>
<dbReference type="EMBL" id="MEWZ01000016">
    <property type="protein sequence ID" value="OGC86697.1"/>
    <property type="molecule type" value="Genomic_DNA"/>
</dbReference>
<name>A0A1F4XY92_9BACT</name>
<sequence length="68" mass="7262">MLVVATHLVVVLNLEQSSIAQGEEWGAAFVAAALPVAALHFVQPSATLLQDLLPVVSEVPHGEHDLRR</sequence>
<dbReference type="Proteomes" id="UP000178585">
    <property type="component" value="Unassembled WGS sequence"/>
</dbReference>
<dbReference type="AlphaFoldDB" id="A0A1F4XY92"/>
<accession>A0A1F4XY92</accession>
<evidence type="ECO:0000313" key="2">
    <source>
        <dbReference type="Proteomes" id="UP000178585"/>
    </source>
</evidence>
<reference evidence="1 2" key="1">
    <citation type="journal article" date="2016" name="Nat. Commun.">
        <title>Thousands of microbial genomes shed light on interconnected biogeochemical processes in an aquifer system.</title>
        <authorList>
            <person name="Anantharaman K."/>
            <person name="Brown C.T."/>
            <person name="Hug L.A."/>
            <person name="Sharon I."/>
            <person name="Castelle C.J."/>
            <person name="Probst A.J."/>
            <person name="Thomas B.C."/>
            <person name="Singh A."/>
            <person name="Wilkins M.J."/>
            <person name="Karaoz U."/>
            <person name="Brodie E.L."/>
            <person name="Williams K.H."/>
            <person name="Hubbard S.S."/>
            <person name="Banfield J.F."/>
        </authorList>
    </citation>
    <scope>NUCLEOTIDE SEQUENCE [LARGE SCALE GENOMIC DNA]</scope>
</reference>
<protein>
    <submittedName>
        <fullName evidence="1">Uncharacterized protein</fullName>
    </submittedName>
</protein>
<evidence type="ECO:0000313" key="1">
    <source>
        <dbReference type="EMBL" id="OGC86697.1"/>
    </source>
</evidence>
<organism evidence="1 2">
    <name type="scientific">Candidatus Adlerbacteria bacterium RIFCSPLOWO2_01_FULL_54_21b</name>
    <dbReference type="NCBI Taxonomy" id="1797245"/>
    <lineage>
        <taxon>Bacteria</taxon>
        <taxon>Candidatus Adleribacteriota</taxon>
    </lineage>
</organism>
<proteinExistence type="predicted"/>
<dbReference type="STRING" id="1797245.A2949_02365"/>
<gene>
    <name evidence="1" type="ORF">A2949_02365</name>
</gene>